<comment type="caution">
    <text evidence="1">The sequence shown here is derived from an EMBL/GenBank/DDBJ whole genome shotgun (WGS) entry which is preliminary data.</text>
</comment>
<evidence type="ECO:0000313" key="1">
    <source>
        <dbReference type="EMBL" id="KAJ1183834.1"/>
    </source>
</evidence>
<name>A0AAV7U6Y0_PLEWA</name>
<dbReference type="Proteomes" id="UP001066276">
    <property type="component" value="Chromosome 3_1"/>
</dbReference>
<protein>
    <submittedName>
        <fullName evidence="1">Uncharacterized protein</fullName>
    </submittedName>
</protein>
<dbReference type="AlphaFoldDB" id="A0AAV7U6Y0"/>
<gene>
    <name evidence="1" type="ORF">NDU88_000648</name>
</gene>
<reference evidence="1" key="1">
    <citation type="journal article" date="2022" name="bioRxiv">
        <title>Sequencing and chromosome-scale assembly of the giantPleurodeles waltlgenome.</title>
        <authorList>
            <person name="Brown T."/>
            <person name="Elewa A."/>
            <person name="Iarovenko S."/>
            <person name="Subramanian E."/>
            <person name="Araus A.J."/>
            <person name="Petzold A."/>
            <person name="Susuki M."/>
            <person name="Suzuki K.-i.T."/>
            <person name="Hayashi T."/>
            <person name="Toyoda A."/>
            <person name="Oliveira C."/>
            <person name="Osipova E."/>
            <person name="Leigh N.D."/>
            <person name="Simon A."/>
            <person name="Yun M.H."/>
        </authorList>
    </citation>
    <scope>NUCLEOTIDE SEQUENCE</scope>
    <source>
        <strain evidence="1">20211129_DDA</strain>
        <tissue evidence="1">Liver</tissue>
    </source>
</reference>
<organism evidence="1 2">
    <name type="scientific">Pleurodeles waltl</name>
    <name type="common">Iberian ribbed newt</name>
    <dbReference type="NCBI Taxonomy" id="8319"/>
    <lineage>
        <taxon>Eukaryota</taxon>
        <taxon>Metazoa</taxon>
        <taxon>Chordata</taxon>
        <taxon>Craniata</taxon>
        <taxon>Vertebrata</taxon>
        <taxon>Euteleostomi</taxon>
        <taxon>Amphibia</taxon>
        <taxon>Batrachia</taxon>
        <taxon>Caudata</taxon>
        <taxon>Salamandroidea</taxon>
        <taxon>Salamandridae</taxon>
        <taxon>Pleurodelinae</taxon>
        <taxon>Pleurodeles</taxon>
    </lineage>
</organism>
<sequence>MLLGCGAAESLGIVTFALGVHEVSITAMLQEFPGLFNGIGCLKGCEVKLHSDKTVQPVALRHHSIAFHLRPQVEPGLNKLETASVIKKVRGLRPGYA</sequence>
<keyword evidence="2" id="KW-1185">Reference proteome</keyword>
<accession>A0AAV7U6Y0</accession>
<dbReference type="EMBL" id="JANPWB010000005">
    <property type="protein sequence ID" value="KAJ1183834.1"/>
    <property type="molecule type" value="Genomic_DNA"/>
</dbReference>
<evidence type="ECO:0000313" key="2">
    <source>
        <dbReference type="Proteomes" id="UP001066276"/>
    </source>
</evidence>
<proteinExistence type="predicted"/>